<keyword evidence="3" id="KW-1185">Reference proteome</keyword>
<feature type="transmembrane region" description="Helical" evidence="1">
    <location>
        <begin position="32"/>
        <end position="54"/>
    </location>
</feature>
<organism evidence="2 3">
    <name type="scientific">Flavobacterium erciyesense</name>
    <dbReference type="NCBI Taxonomy" id="2825842"/>
    <lineage>
        <taxon>Bacteria</taxon>
        <taxon>Pseudomonadati</taxon>
        <taxon>Bacteroidota</taxon>
        <taxon>Flavobacteriia</taxon>
        <taxon>Flavobacteriales</taxon>
        <taxon>Flavobacteriaceae</taxon>
        <taxon>Flavobacterium</taxon>
    </lineage>
</organism>
<accession>A0ABS5D7M1</accession>
<feature type="transmembrane region" description="Helical" evidence="1">
    <location>
        <begin position="7"/>
        <end position="26"/>
    </location>
</feature>
<protein>
    <submittedName>
        <fullName evidence="2">Uncharacterized protein</fullName>
    </submittedName>
</protein>
<evidence type="ECO:0000313" key="3">
    <source>
        <dbReference type="Proteomes" id="UP000679008"/>
    </source>
</evidence>
<gene>
    <name evidence="2" type="ORF">KBJ98_15055</name>
</gene>
<dbReference type="RefSeq" id="WP_210791900.1">
    <property type="nucleotide sequence ID" value="NZ_JAGPXB010000026.1"/>
</dbReference>
<keyword evidence="1" id="KW-0472">Membrane</keyword>
<name>A0ABS5D7M1_9FLAO</name>
<proteinExistence type="predicted"/>
<dbReference type="Proteomes" id="UP000679008">
    <property type="component" value="Unassembled WGS sequence"/>
</dbReference>
<evidence type="ECO:0000313" key="2">
    <source>
        <dbReference type="EMBL" id="MBQ0910029.1"/>
    </source>
</evidence>
<dbReference type="EMBL" id="JAGPXB010000026">
    <property type="protein sequence ID" value="MBQ0910029.1"/>
    <property type="molecule type" value="Genomic_DNA"/>
</dbReference>
<keyword evidence="1" id="KW-1133">Transmembrane helix</keyword>
<evidence type="ECO:0000256" key="1">
    <source>
        <dbReference type="SAM" id="Phobius"/>
    </source>
</evidence>
<reference evidence="2 3" key="1">
    <citation type="submission" date="2021-04" db="EMBL/GenBank/DDBJ databases">
        <title>Description of novel Flavobacterium sp. F-328.</title>
        <authorList>
            <person name="Saticioglu I.B."/>
        </authorList>
    </citation>
    <scope>NUCLEOTIDE SEQUENCE [LARGE SCALE GENOMIC DNA]</scope>
    <source>
        <strain evidence="2 3">F-328</strain>
    </source>
</reference>
<keyword evidence="1" id="KW-0812">Transmembrane</keyword>
<sequence length="91" mass="10514">MEKEAKKILKTSIILTIIPFFIAWLMEKEVSTYTLLTNIIGGLVLSEFYFGLYISKEQIFEKKKIWKPLLISLLITIPLIASAIYFAENNL</sequence>
<feature type="transmembrane region" description="Helical" evidence="1">
    <location>
        <begin position="66"/>
        <end position="87"/>
    </location>
</feature>
<comment type="caution">
    <text evidence="2">The sequence shown here is derived from an EMBL/GenBank/DDBJ whole genome shotgun (WGS) entry which is preliminary data.</text>
</comment>